<organism evidence="2 3">
    <name type="scientific">Leisingera aquaemixtae</name>
    <dbReference type="NCBI Taxonomy" id="1396826"/>
    <lineage>
        <taxon>Bacteria</taxon>
        <taxon>Pseudomonadati</taxon>
        <taxon>Pseudomonadota</taxon>
        <taxon>Alphaproteobacteria</taxon>
        <taxon>Rhodobacterales</taxon>
        <taxon>Roseobacteraceae</taxon>
        <taxon>Leisingera</taxon>
    </lineage>
</organism>
<dbReference type="AlphaFoldDB" id="A0A0P1H810"/>
<reference evidence="2 3" key="1">
    <citation type="submission" date="2015-09" db="EMBL/GenBank/DDBJ databases">
        <authorList>
            <consortium name="Swine Surveillance"/>
        </authorList>
    </citation>
    <scope>NUCLEOTIDE SEQUENCE [LARGE SCALE GENOMIC DNA]</scope>
    <source>
        <strain evidence="2 3">CECT 8399</strain>
    </source>
</reference>
<sequence>MPQEGCTPFGAYIRISSKSVLQTLSDFCLEPLVASGSKTLVEWLPVSLQTLYAEAVDRSWGGSYAELLEAGGTPYKRSLKGRDYWYFKTSSVGTGSRKDLYLGPDTSAVRQRVDELRDLKRIRRDRISMIRALRAAGLPAPDAMSGKVLSALCEAGVPRLQAVVVGIIAFQTYGPMLGVRFNKRIAQASDPAQLHSVSIYVDKQIEGDLLSLLHRVDERFRLAPQAFDSTNSLKYVLAPETQEEFSVYVLHPLAGSERRGRSAERNAIQGDDEILRYLGFLIKGEINAVDRPCRQDGERSFATHVLAGRVYNQGRLLRSYLHTP</sequence>
<dbReference type="Proteomes" id="UP000051326">
    <property type="component" value="Unassembled WGS sequence"/>
</dbReference>
<dbReference type="EMBL" id="CYSR01000011">
    <property type="protein sequence ID" value="CUH99181.1"/>
    <property type="molecule type" value="Genomic_DNA"/>
</dbReference>
<accession>A0A0P1H810</accession>
<protein>
    <recommendedName>
        <fullName evidence="1">Nucleotidyltransferase-like domain-containing protein</fullName>
    </recommendedName>
</protein>
<gene>
    <name evidence="2" type="ORF">PHA8399_01297</name>
</gene>
<evidence type="ECO:0000259" key="1">
    <source>
        <dbReference type="Pfam" id="PF12281"/>
    </source>
</evidence>
<name>A0A0P1H810_9RHOB</name>
<dbReference type="Pfam" id="PF12281">
    <property type="entry name" value="NTP_transf_8"/>
    <property type="match status" value="1"/>
</dbReference>
<dbReference type="InterPro" id="IPR058575">
    <property type="entry name" value="NTP_transf_8_dom"/>
</dbReference>
<feature type="domain" description="Nucleotidyltransferase-like" evidence="1">
    <location>
        <begin position="144"/>
        <end position="289"/>
    </location>
</feature>
<proteinExistence type="predicted"/>
<evidence type="ECO:0000313" key="2">
    <source>
        <dbReference type="EMBL" id="CUH99181.1"/>
    </source>
</evidence>
<evidence type="ECO:0000313" key="3">
    <source>
        <dbReference type="Proteomes" id="UP000051326"/>
    </source>
</evidence>